<comment type="similarity">
    <text evidence="2 8">Belongs to the cytochrome P450 family.</text>
</comment>
<keyword evidence="5 7" id="KW-0408">Iron</keyword>
<dbReference type="PANTHER" id="PTHR24287:SF5">
    <property type="entry name" value="P450, PUTATIVE (EUROFUNG)-RELATED"/>
    <property type="match status" value="1"/>
</dbReference>
<evidence type="ECO:0000256" key="3">
    <source>
        <dbReference type="ARBA" id="ARBA00022723"/>
    </source>
</evidence>
<dbReference type="PANTHER" id="PTHR24287">
    <property type="entry name" value="P450, PUTATIVE (EUROFUNG)-RELATED"/>
    <property type="match status" value="1"/>
</dbReference>
<feature type="binding site" description="axial binding residue" evidence="7">
    <location>
        <position position="458"/>
    </location>
    <ligand>
        <name>heme</name>
        <dbReference type="ChEBI" id="CHEBI:30413"/>
    </ligand>
    <ligandPart>
        <name>Fe</name>
        <dbReference type="ChEBI" id="CHEBI:18248"/>
    </ligandPart>
</feature>
<dbReference type="InterPro" id="IPR047146">
    <property type="entry name" value="Cyt_P450_E_CYP52_fungi"/>
</dbReference>
<dbReference type="AlphaFoldDB" id="A0A0C3GUH2"/>
<reference evidence="10" key="2">
    <citation type="submission" date="2015-01" db="EMBL/GenBank/DDBJ databases">
        <title>Evolutionary Origins and Diversification of the Mycorrhizal Mutualists.</title>
        <authorList>
            <consortium name="DOE Joint Genome Institute"/>
            <consortium name="Mycorrhizal Genomics Consortium"/>
            <person name="Kohler A."/>
            <person name="Kuo A."/>
            <person name="Nagy L.G."/>
            <person name="Floudas D."/>
            <person name="Copeland A."/>
            <person name="Barry K.W."/>
            <person name="Cichocki N."/>
            <person name="Veneault-Fourrey C."/>
            <person name="LaButti K."/>
            <person name="Lindquist E.A."/>
            <person name="Lipzen A."/>
            <person name="Lundell T."/>
            <person name="Morin E."/>
            <person name="Murat C."/>
            <person name="Riley R."/>
            <person name="Ohm R."/>
            <person name="Sun H."/>
            <person name="Tunlid A."/>
            <person name="Henrissat B."/>
            <person name="Grigoriev I.V."/>
            <person name="Hibbett D.S."/>
            <person name="Martin F."/>
        </authorList>
    </citation>
    <scope>NUCLEOTIDE SEQUENCE [LARGE SCALE GENOMIC DNA]</scope>
    <source>
        <strain evidence="10">Zn</strain>
    </source>
</reference>
<dbReference type="EMBL" id="KN832878">
    <property type="protein sequence ID" value="KIM99710.1"/>
    <property type="molecule type" value="Genomic_DNA"/>
</dbReference>
<evidence type="ECO:0000256" key="4">
    <source>
        <dbReference type="ARBA" id="ARBA00023002"/>
    </source>
</evidence>
<evidence type="ECO:0000256" key="5">
    <source>
        <dbReference type="ARBA" id="ARBA00023004"/>
    </source>
</evidence>
<dbReference type="GO" id="GO:0020037">
    <property type="term" value="F:heme binding"/>
    <property type="evidence" value="ECO:0007669"/>
    <property type="project" value="InterPro"/>
</dbReference>
<dbReference type="PRINTS" id="PR00385">
    <property type="entry name" value="P450"/>
</dbReference>
<evidence type="ECO:0000256" key="2">
    <source>
        <dbReference type="ARBA" id="ARBA00010617"/>
    </source>
</evidence>
<accession>A0A0C3GUH2</accession>
<dbReference type="Pfam" id="PF00067">
    <property type="entry name" value="p450"/>
    <property type="match status" value="1"/>
</dbReference>
<keyword evidence="3 7" id="KW-0479">Metal-binding</keyword>
<keyword evidence="7 8" id="KW-0349">Heme</keyword>
<dbReference type="InterPro" id="IPR002401">
    <property type="entry name" value="Cyt_P450_E_grp-I"/>
</dbReference>
<organism evidence="9 10">
    <name type="scientific">Oidiodendron maius (strain Zn)</name>
    <dbReference type="NCBI Taxonomy" id="913774"/>
    <lineage>
        <taxon>Eukaryota</taxon>
        <taxon>Fungi</taxon>
        <taxon>Dikarya</taxon>
        <taxon>Ascomycota</taxon>
        <taxon>Pezizomycotina</taxon>
        <taxon>Leotiomycetes</taxon>
        <taxon>Leotiomycetes incertae sedis</taxon>
        <taxon>Myxotrichaceae</taxon>
        <taxon>Oidiodendron</taxon>
    </lineage>
</organism>
<dbReference type="GO" id="GO:0016705">
    <property type="term" value="F:oxidoreductase activity, acting on paired donors, with incorporation or reduction of molecular oxygen"/>
    <property type="evidence" value="ECO:0007669"/>
    <property type="project" value="InterPro"/>
</dbReference>
<keyword evidence="6 8" id="KW-0503">Monooxygenase</keyword>
<dbReference type="InParanoid" id="A0A0C3GUH2"/>
<evidence type="ECO:0000313" key="10">
    <source>
        <dbReference type="Proteomes" id="UP000054321"/>
    </source>
</evidence>
<evidence type="ECO:0000256" key="8">
    <source>
        <dbReference type="RuleBase" id="RU000461"/>
    </source>
</evidence>
<dbReference type="CDD" id="cd11063">
    <property type="entry name" value="CYP52"/>
    <property type="match status" value="1"/>
</dbReference>
<dbReference type="InterPro" id="IPR001128">
    <property type="entry name" value="Cyt_P450"/>
</dbReference>
<dbReference type="Gene3D" id="1.10.630.10">
    <property type="entry name" value="Cytochrome P450"/>
    <property type="match status" value="1"/>
</dbReference>
<dbReference type="GO" id="GO:0004497">
    <property type="term" value="F:monooxygenase activity"/>
    <property type="evidence" value="ECO:0007669"/>
    <property type="project" value="UniProtKB-KW"/>
</dbReference>
<evidence type="ECO:0000313" key="9">
    <source>
        <dbReference type="EMBL" id="KIM99710.1"/>
    </source>
</evidence>
<name>A0A0C3GUH2_OIDMZ</name>
<evidence type="ECO:0000256" key="6">
    <source>
        <dbReference type="ARBA" id="ARBA00023033"/>
    </source>
</evidence>
<gene>
    <name evidence="9" type="ORF">OIDMADRAFT_126176</name>
</gene>
<evidence type="ECO:0008006" key="11">
    <source>
        <dbReference type="Google" id="ProtNLM"/>
    </source>
</evidence>
<dbReference type="InterPro" id="IPR017972">
    <property type="entry name" value="Cyt_P450_CS"/>
</dbReference>
<dbReference type="Proteomes" id="UP000054321">
    <property type="component" value="Unassembled WGS sequence"/>
</dbReference>
<dbReference type="PRINTS" id="PR00463">
    <property type="entry name" value="EP450I"/>
</dbReference>
<keyword evidence="10" id="KW-1185">Reference proteome</keyword>
<proteinExistence type="inferred from homology"/>
<keyword evidence="4 8" id="KW-0560">Oxidoreductase</keyword>
<evidence type="ECO:0000256" key="7">
    <source>
        <dbReference type="PIRSR" id="PIRSR602401-1"/>
    </source>
</evidence>
<dbReference type="SUPFAM" id="SSF48264">
    <property type="entry name" value="Cytochrome P450"/>
    <property type="match status" value="1"/>
</dbReference>
<dbReference type="PROSITE" id="PS00086">
    <property type="entry name" value="CYTOCHROME_P450"/>
    <property type="match status" value="1"/>
</dbReference>
<dbReference type="HOGENOM" id="CLU_001570_27_0_1"/>
<comment type="cofactor">
    <cofactor evidence="1 7">
        <name>heme</name>
        <dbReference type="ChEBI" id="CHEBI:30413"/>
    </cofactor>
</comment>
<dbReference type="InterPro" id="IPR036396">
    <property type="entry name" value="Cyt_P450_sf"/>
</dbReference>
<reference evidence="9 10" key="1">
    <citation type="submission" date="2014-04" db="EMBL/GenBank/DDBJ databases">
        <authorList>
            <consortium name="DOE Joint Genome Institute"/>
            <person name="Kuo A."/>
            <person name="Martino E."/>
            <person name="Perotto S."/>
            <person name="Kohler A."/>
            <person name="Nagy L.G."/>
            <person name="Floudas D."/>
            <person name="Copeland A."/>
            <person name="Barry K.W."/>
            <person name="Cichocki N."/>
            <person name="Veneault-Fourrey C."/>
            <person name="LaButti K."/>
            <person name="Lindquist E.A."/>
            <person name="Lipzen A."/>
            <person name="Lundell T."/>
            <person name="Morin E."/>
            <person name="Murat C."/>
            <person name="Sun H."/>
            <person name="Tunlid A."/>
            <person name="Henrissat B."/>
            <person name="Grigoriev I.V."/>
            <person name="Hibbett D.S."/>
            <person name="Martin F."/>
            <person name="Nordberg H.P."/>
            <person name="Cantor M.N."/>
            <person name="Hua S.X."/>
        </authorList>
    </citation>
    <scope>NUCLEOTIDE SEQUENCE [LARGE SCALE GENOMIC DNA]</scope>
    <source>
        <strain evidence="9 10">Zn</strain>
    </source>
</reference>
<protein>
    <recommendedName>
        <fullName evidence="11">Cytochrome P450</fullName>
    </recommendedName>
</protein>
<dbReference type="STRING" id="913774.A0A0C3GUH2"/>
<dbReference type="OrthoDB" id="1470350at2759"/>
<sequence>MLDTIAPILSWKSTLVVVGLAVAFQIARHRIVEERNIKRLGLRAPRVRSQLPLGIDTLVKALYNHVTYRNRDFWDFLLRHGANRGSPTVEAQIAGTRVIFTADTDNLRAILASQFNDYGKGQGFRDDWHGLLGDSVFSLDGESWHGARQLLRPQFMKDRVSDLTIFEKFSQVLIRGLAGIGKEVDVTSFIHRYTLDTATEFLFGRSVGSLEDIHNEFAEAFEEAQRALSTRTRAGPMKMFFSTQKLNHALEVINSIAYPYVDAALALDPGELAAKSTDSSYTFLHALASVSSSRTFLRDQIVSLLLAGRDTTAAVFIWTLYELAQNRTIYNKLRAEVIATVGQEDMPTYAHLKGMKYLQATMNETLRVYPLPYNIRIALKDTTLPRGGGPNGSLPVGVPAGTPVGFSTYNLHHNPELYPSLSQNPSFPPIEEYNPDRWLSWHPRPWTYIPFSGGPRICLGQQWALAEMGYTLVRIVQKFKRLEWNGEESEMKQFKTDIMIEPVVPLKMKFFSD</sequence>
<evidence type="ECO:0000256" key="1">
    <source>
        <dbReference type="ARBA" id="ARBA00001971"/>
    </source>
</evidence>
<dbReference type="GO" id="GO:0005506">
    <property type="term" value="F:iron ion binding"/>
    <property type="evidence" value="ECO:0007669"/>
    <property type="project" value="InterPro"/>
</dbReference>